<comment type="caution">
    <text evidence="1">The sequence shown here is derived from an EMBL/GenBank/DDBJ whole genome shotgun (WGS) entry which is preliminary data.</text>
</comment>
<accession>A0A4C1VUP7</accession>
<proteinExistence type="predicted"/>
<organism evidence="1 2">
    <name type="scientific">Eumeta variegata</name>
    <name type="common">Bagworm moth</name>
    <name type="synonym">Eumeta japonica</name>
    <dbReference type="NCBI Taxonomy" id="151549"/>
    <lineage>
        <taxon>Eukaryota</taxon>
        <taxon>Metazoa</taxon>
        <taxon>Ecdysozoa</taxon>
        <taxon>Arthropoda</taxon>
        <taxon>Hexapoda</taxon>
        <taxon>Insecta</taxon>
        <taxon>Pterygota</taxon>
        <taxon>Neoptera</taxon>
        <taxon>Endopterygota</taxon>
        <taxon>Lepidoptera</taxon>
        <taxon>Glossata</taxon>
        <taxon>Ditrysia</taxon>
        <taxon>Tineoidea</taxon>
        <taxon>Psychidae</taxon>
        <taxon>Oiketicinae</taxon>
        <taxon>Eumeta</taxon>
    </lineage>
</organism>
<dbReference type="AlphaFoldDB" id="A0A4C1VUP7"/>
<name>A0A4C1VUP7_EUMVA</name>
<keyword evidence="2" id="KW-1185">Reference proteome</keyword>
<sequence length="80" mass="8192">MSLSGAIVGLRSGLTMVLSYHCVVCKKNAEEARPRSESALAAVRRGLLDNSATAGGGIFGQVGATRSIIRDAAAAAEMTK</sequence>
<evidence type="ECO:0000313" key="2">
    <source>
        <dbReference type="Proteomes" id="UP000299102"/>
    </source>
</evidence>
<reference evidence="1 2" key="1">
    <citation type="journal article" date="2019" name="Commun. Biol.">
        <title>The bagworm genome reveals a unique fibroin gene that provides high tensile strength.</title>
        <authorList>
            <person name="Kono N."/>
            <person name="Nakamura H."/>
            <person name="Ohtoshi R."/>
            <person name="Tomita M."/>
            <person name="Numata K."/>
            <person name="Arakawa K."/>
        </authorList>
    </citation>
    <scope>NUCLEOTIDE SEQUENCE [LARGE SCALE GENOMIC DNA]</scope>
</reference>
<dbReference type="Proteomes" id="UP000299102">
    <property type="component" value="Unassembled WGS sequence"/>
</dbReference>
<protein>
    <submittedName>
        <fullName evidence="1">Uncharacterized protein</fullName>
    </submittedName>
</protein>
<evidence type="ECO:0000313" key="1">
    <source>
        <dbReference type="EMBL" id="GBP42092.1"/>
    </source>
</evidence>
<dbReference type="EMBL" id="BGZK01000411">
    <property type="protein sequence ID" value="GBP42092.1"/>
    <property type="molecule type" value="Genomic_DNA"/>
</dbReference>
<gene>
    <name evidence="1" type="ORF">EVAR_29447_1</name>
</gene>